<evidence type="ECO:0000313" key="2">
    <source>
        <dbReference type="Proteomes" id="UP000298111"/>
    </source>
</evidence>
<proteinExistence type="predicted"/>
<name>A0A6C1C7C7_9ACTN</name>
<dbReference type="AlphaFoldDB" id="A0A6C1C7C7"/>
<sequence>MQGALENVELTAAVQGLRDQLISSADSSSGQNIRFEVEEISLEFTVELRRDASAKAGFKAWVISSDLQASAAKSSVHKVSVKLKPKHSTDGTPVEIGNAAEVDMGDFGGATCEVTNR</sequence>
<protein>
    <submittedName>
        <fullName evidence="1">Uncharacterized protein</fullName>
    </submittedName>
</protein>
<reference evidence="1 2" key="1">
    <citation type="submission" date="2018-10" db="EMBL/GenBank/DDBJ databases">
        <title>Isolation of pseudouridimycin from Streptomyces albus DSM 40763.</title>
        <authorList>
            <person name="Rosenqvist P."/>
            <person name="Metsae-Ketelae M."/>
            <person name="Virta P."/>
        </authorList>
    </citation>
    <scope>NUCLEOTIDE SEQUENCE [LARGE SCALE GENOMIC DNA]</scope>
    <source>
        <strain evidence="1 2">DSM 40763</strain>
    </source>
</reference>
<dbReference type="InterPro" id="IPR045608">
    <property type="entry name" value="Trypco2"/>
</dbReference>
<dbReference type="Pfam" id="PF19631">
    <property type="entry name" value="Trypco2"/>
    <property type="match status" value="1"/>
</dbReference>
<comment type="caution">
    <text evidence="1">The sequence shown here is derived from an EMBL/GenBank/DDBJ whole genome shotgun (WGS) entry which is preliminary data.</text>
</comment>
<accession>A0A6C1C7C7</accession>
<dbReference type="Proteomes" id="UP000298111">
    <property type="component" value="Unassembled WGS sequence"/>
</dbReference>
<organism evidence="1 2">
    <name type="scientific">Streptomyces albus</name>
    <dbReference type="NCBI Taxonomy" id="1888"/>
    <lineage>
        <taxon>Bacteria</taxon>
        <taxon>Bacillati</taxon>
        <taxon>Actinomycetota</taxon>
        <taxon>Actinomycetes</taxon>
        <taxon>Kitasatosporales</taxon>
        <taxon>Streptomycetaceae</taxon>
        <taxon>Streptomyces</taxon>
    </lineage>
</organism>
<gene>
    <name evidence="1" type="ORF">D8771_28985</name>
</gene>
<evidence type="ECO:0000313" key="1">
    <source>
        <dbReference type="EMBL" id="TGG76630.1"/>
    </source>
</evidence>
<dbReference type="GeneID" id="75181314"/>
<dbReference type="RefSeq" id="WP_078659700.1">
    <property type="nucleotide sequence ID" value="NZ_BBQG01000033.1"/>
</dbReference>
<dbReference type="EMBL" id="RCIY01000103">
    <property type="protein sequence ID" value="TGG76630.1"/>
    <property type="molecule type" value="Genomic_DNA"/>
</dbReference>